<dbReference type="PANTHER" id="PTHR16039">
    <property type="entry name" value="HAUS AUGMIN-LIKE COMPLEX SUBUNIT 2"/>
    <property type="match status" value="1"/>
</dbReference>
<dbReference type="PANTHER" id="PTHR16039:SF1">
    <property type="entry name" value="HAUS AUGMIN-LIKE COMPLEX SUBUNIT 2"/>
    <property type="match status" value="1"/>
</dbReference>
<organism evidence="2 3">
    <name type="scientific">Batillaria attramentaria</name>
    <dbReference type="NCBI Taxonomy" id="370345"/>
    <lineage>
        <taxon>Eukaryota</taxon>
        <taxon>Metazoa</taxon>
        <taxon>Spiralia</taxon>
        <taxon>Lophotrochozoa</taxon>
        <taxon>Mollusca</taxon>
        <taxon>Gastropoda</taxon>
        <taxon>Caenogastropoda</taxon>
        <taxon>Sorbeoconcha</taxon>
        <taxon>Cerithioidea</taxon>
        <taxon>Batillariidae</taxon>
        <taxon>Batillaria</taxon>
    </lineage>
</organism>
<feature type="non-terminal residue" evidence="2">
    <location>
        <position position="170"/>
    </location>
</feature>
<dbReference type="AlphaFoldDB" id="A0ABD0KPG1"/>
<keyword evidence="1" id="KW-0175">Coiled coil</keyword>
<gene>
    <name evidence="2" type="ORF">BaRGS_00019630</name>
</gene>
<name>A0ABD0KPG1_9CAEN</name>
<evidence type="ECO:0000313" key="3">
    <source>
        <dbReference type="Proteomes" id="UP001519460"/>
    </source>
</evidence>
<comment type="caution">
    <text evidence="2">The sequence shown here is derived from an EMBL/GenBank/DDBJ whole genome shotgun (WGS) entry which is preliminary data.</text>
</comment>
<protein>
    <submittedName>
        <fullName evidence="2">Uncharacterized protein</fullName>
    </submittedName>
</protein>
<dbReference type="Pfam" id="PF15003">
    <property type="entry name" value="HAUS2"/>
    <property type="match status" value="1"/>
</dbReference>
<dbReference type="EMBL" id="JACVVK020000142">
    <property type="protein sequence ID" value="KAK7489116.1"/>
    <property type="molecule type" value="Genomic_DNA"/>
</dbReference>
<feature type="coiled-coil region" evidence="1">
    <location>
        <begin position="50"/>
        <end position="109"/>
    </location>
</feature>
<evidence type="ECO:0000313" key="2">
    <source>
        <dbReference type="EMBL" id="KAK7489116.1"/>
    </source>
</evidence>
<dbReference type="InterPro" id="IPR028346">
    <property type="entry name" value="HAUS2"/>
</dbReference>
<keyword evidence="3" id="KW-1185">Reference proteome</keyword>
<accession>A0ABD0KPG1</accession>
<dbReference type="Proteomes" id="UP001519460">
    <property type="component" value="Unassembled WGS sequence"/>
</dbReference>
<evidence type="ECO:0000256" key="1">
    <source>
        <dbReference type="SAM" id="Coils"/>
    </source>
</evidence>
<sequence length="170" mass="19742">MDGGSYNPWSTDRCTANLRNAVLLAQRTGHFVRVVGDTDEHIPEMPSMKQIHMQREISRLRKELNKVNLELQKKMQHHDTKDIIQVDIVEKKTEKLKDLSDHIQTVNLKKESLISRLQRPFVGEYLRLEAGYQKEACEVFHKIAPVLSGLASHIEDLIWMNHQDFANSQM</sequence>
<reference evidence="2 3" key="1">
    <citation type="journal article" date="2023" name="Sci. Data">
        <title>Genome assembly of the Korean intertidal mud-creeper Batillaria attramentaria.</title>
        <authorList>
            <person name="Patra A.K."/>
            <person name="Ho P.T."/>
            <person name="Jun S."/>
            <person name="Lee S.J."/>
            <person name="Kim Y."/>
            <person name="Won Y.J."/>
        </authorList>
    </citation>
    <scope>NUCLEOTIDE SEQUENCE [LARGE SCALE GENOMIC DNA]</scope>
    <source>
        <strain evidence="2">Wonlab-2016</strain>
    </source>
</reference>
<proteinExistence type="predicted"/>